<organism evidence="9 10">
    <name type="scientific">Reticulomyxa filosa</name>
    <dbReference type="NCBI Taxonomy" id="46433"/>
    <lineage>
        <taxon>Eukaryota</taxon>
        <taxon>Sar</taxon>
        <taxon>Rhizaria</taxon>
        <taxon>Retaria</taxon>
        <taxon>Foraminifera</taxon>
        <taxon>Monothalamids</taxon>
        <taxon>Reticulomyxidae</taxon>
        <taxon>Reticulomyxa</taxon>
    </lineage>
</organism>
<evidence type="ECO:0000313" key="10">
    <source>
        <dbReference type="Proteomes" id="UP000023152"/>
    </source>
</evidence>
<keyword evidence="7" id="KW-0472">Membrane</keyword>
<dbReference type="PANTHER" id="PTHR10534:SF2">
    <property type="entry name" value="PYRIDOXAL KINASE"/>
    <property type="match status" value="1"/>
</dbReference>
<keyword evidence="4" id="KW-0547">Nucleotide-binding</keyword>
<dbReference type="InterPro" id="IPR013749">
    <property type="entry name" value="PM/HMP-P_kinase-1"/>
</dbReference>
<protein>
    <recommendedName>
        <fullName evidence="2">pyridoxal kinase</fullName>
        <ecNumber evidence="2">2.7.1.35</ecNumber>
    </recommendedName>
</protein>
<dbReference type="PANTHER" id="PTHR10534">
    <property type="entry name" value="PYRIDOXAL KINASE"/>
    <property type="match status" value="1"/>
</dbReference>
<keyword evidence="6" id="KW-0067">ATP-binding</keyword>
<dbReference type="EC" id="2.7.1.35" evidence="2"/>
<dbReference type="OrthoDB" id="3689at2759"/>
<reference evidence="9 10" key="1">
    <citation type="journal article" date="2013" name="Curr. Biol.">
        <title>The Genome of the Foraminiferan Reticulomyxa filosa.</title>
        <authorList>
            <person name="Glockner G."/>
            <person name="Hulsmann N."/>
            <person name="Schleicher M."/>
            <person name="Noegel A.A."/>
            <person name="Eichinger L."/>
            <person name="Gallinger C."/>
            <person name="Pawlowski J."/>
            <person name="Sierra R."/>
            <person name="Euteneuer U."/>
            <person name="Pillet L."/>
            <person name="Moustafa A."/>
            <person name="Platzer M."/>
            <person name="Groth M."/>
            <person name="Szafranski K."/>
            <person name="Schliwa M."/>
        </authorList>
    </citation>
    <scope>NUCLEOTIDE SEQUENCE [LARGE SCALE GENOMIC DNA]</scope>
</reference>
<dbReference type="CDD" id="cd01173">
    <property type="entry name" value="pyridoxal_pyridoxamine_kinase"/>
    <property type="match status" value="1"/>
</dbReference>
<comment type="caution">
    <text evidence="9">The sequence shown here is derived from an EMBL/GenBank/DDBJ whole genome shotgun (WGS) entry which is preliminary data.</text>
</comment>
<evidence type="ECO:0000256" key="1">
    <source>
        <dbReference type="ARBA" id="ARBA00008805"/>
    </source>
</evidence>
<dbReference type="SUPFAM" id="SSF53613">
    <property type="entry name" value="Ribokinase-like"/>
    <property type="match status" value="1"/>
</dbReference>
<evidence type="ECO:0000256" key="3">
    <source>
        <dbReference type="ARBA" id="ARBA00022679"/>
    </source>
</evidence>
<dbReference type="GO" id="GO:0005829">
    <property type="term" value="C:cytosol"/>
    <property type="evidence" value="ECO:0007669"/>
    <property type="project" value="TreeGrafter"/>
</dbReference>
<dbReference type="GO" id="GO:0008478">
    <property type="term" value="F:pyridoxal kinase activity"/>
    <property type="evidence" value="ECO:0007669"/>
    <property type="project" value="UniProtKB-EC"/>
</dbReference>
<feature type="domain" description="Pyridoxamine kinase/Phosphomethylpyrimidine kinase" evidence="8">
    <location>
        <begin position="119"/>
        <end position="219"/>
    </location>
</feature>
<evidence type="ECO:0000313" key="9">
    <source>
        <dbReference type="EMBL" id="ETN98668.1"/>
    </source>
</evidence>
<keyword evidence="7" id="KW-0812">Transmembrane</keyword>
<sequence>MSEIEDSSKQKVNVPALPPRVLSIQSTVVSGYVGNKSVMFPLQLLGFDVSPLNTVQFSNHTGKGSKTTGKEMSELVLGLKENDIFDYPHVITGYMGSIECLSGLATLIKELDKKCKEKSGKLFYACDPVMGDNGKLYSQSFQSFVDVYKKDIIPLATLITPNQTEASFLLDNMKIDTIEDGCLACRKFHDLGVRYVVITSLQLPLQEQFIDIIFSDSVVMKCYVHICIYIIYVYIYIYFFL</sequence>
<evidence type="ECO:0000256" key="5">
    <source>
        <dbReference type="ARBA" id="ARBA00022777"/>
    </source>
</evidence>
<dbReference type="NCBIfam" id="TIGR00687">
    <property type="entry name" value="pyridox_kin"/>
    <property type="match status" value="1"/>
</dbReference>
<keyword evidence="3" id="KW-0808">Transferase</keyword>
<dbReference type="GO" id="GO:0009443">
    <property type="term" value="P:pyridoxal 5'-phosphate salvage"/>
    <property type="evidence" value="ECO:0007669"/>
    <property type="project" value="InterPro"/>
</dbReference>
<evidence type="ECO:0000256" key="2">
    <source>
        <dbReference type="ARBA" id="ARBA00012104"/>
    </source>
</evidence>
<gene>
    <name evidence="9" type="ORF">RFI_38823</name>
</gene>
<feature type="transmembrane region" description="Helical" evidence="7">
    <location>
        <begin position="223"/>
        <end position="240"/>
    </location>
</feature>
<name>X6LAV3_RETFI</name>
<dbReference type="EMBL" id="ASPP01046096">
    <property type="protein sequence ID" value="ETN98668.1"/>
    <property type="molecule type" value="Genomic_DNA"/>
</dbReference>
<dbReference type="OMA" id="YKLMRGQ"/>
<keyword evidence="5" id="KW-0418">Kinase</keyword>
<dbReference type="Gene3D" id="3.40.1190.20">
    <property type="match status" value="1"/>
</dbReference>
<keyword evidence="7" id="KW-1133">Transmembrane helix</keyword>
<dbReference type="Proteomes" id="UP000023152">
    <property type="component" value="Unassembled WGS sequence"/>
</dbReference>
<dbReference type="AlphaFoldDB" id="X6LAV3"/>
<comment type="similarity">
    <text evidence="1">Belongs to the pyridoxine kinase family.</text>
</comment>
<evidence type="ECO:0000259" key="8">
    <source>
        <dbReference type="Pfam" id="PF08543"/>
    </source>
</evidence>
<dbReference type="InterPro" id="IPR029056">
    <property type="entry name" value="Ribokinase-like"/>
</dbReference>
<accession>X6LAV3</accession>
<evidence type="ECO:0000256" key="7">
    <source>
        <dbReference type="SAM" id="Phobius"/>
    </source>
</evidence>
<keyword evidence="10" id="KW-1185">Reference proteome</keyword>
<proteinExistence type="inferred from homology"/>
<dbReference type="Pfam" id="PF08543">
    <property type="entry name" value="Phos_pyr_kin"/>
    <property type="match status" value="1"/>
</dbReference>
<dbReference type="InterPro" id="IPR004625">
    <property type="entry name" value="PyrdxlKinase"/>
</dbReference>
<evidence type="ECO:0000256" key="6">
    <source>
        <dbReference type="ARBA" id="ARBA00022840"/>
    </source>
</evidence>
<dbReference type="GO" id="GO:0005524">
    <property type="term" value="F:ATP binding"/>
    <property type="evidence" value="ECO:0007669"/>
    <property type="project" value="UniProtKB-KW"/>
</dbReference>
<evidence type="ECO:0000256" key="4">
    <source>
        <dbReference type="ARBA" id="ARBA00022741"/>
    </source>
</evidence>